<sequence>MGCIGEDYYEAVLKSMLSVGYKITVKNVLMSTGPSKSKIELLTASRLLVENGCRLFGTKGTQQFFHDHGIPCTMLYWPDENQNPNTLNYIKEKKIDLVINIPKNLSKDELFNDYLIRRSAIDFNIPLITNARLANAFIHALCNKGLEGIKIKSWDEYEPT</sequence>
<dbReference type="GO" id="GO:0005524">
    <property type="term" value="F:ATP binding"/>
    <property type="evidence" value="ECO:0007669"/>
    <property type="project" value="UniProtKB-KW"/>
</dbReference>
<keyword evidence="2" id="KW-0547">Nucleotide-binding</keyword>
<proteinExistence type="predicted"/>
<organism evidence="5 6">
    <name type="scientific">Psychracetigena formicireducens</name>
    <dbReference type="NCBI Taxonomy" id="2986056"/>
    <lineage>
        <taxon>Bacteria</taxon>
        <taxon>Bacillati</taxon>
        <taxon>Candidatus Lithacetigenota</taxon>
        <taxon>Candidatus Psychracetigena</taxon>
    </lineage>
</organism>
<dbReference type="PROSITE" id="PS51855">
    <property type="entry name" value="MGS"/>
    <property type="match status" value="1"/>
</dbReference>
<keyword evidence="3" id="KW-0067">ATP-binding</keyword>
<reference evidence="5 6" key="1">
    <citation type="journal article" date="2021" name="bioRxiv">
        <title>Unique metabolic strategies in Hadean analogues reveal hints for primordial physiology.</title>
        <authorList>
            <person name="Nobu M.K."/>
            <person name="Nakai R."/>
            <person name="Tamazawa S."/>
            <person name="Mori H."/>
            <person name="Toyoda A."/>
            <person name="Ijiri A."/>
            <person name="Suzuki S."/>
            <person name="Kurokawa K."/>
            <person name="Kamagata Y."/>
            <person name="Tamaki H."/>
        </authorList>
    </citation>
    <scope>NUCLEOTIDE SEQUENCE [LARGE SCALE GENOMIC DNA]</scope>
    <source>
        <strain evidence="5">BS525</strain>
    </source>
</reference>
<evidence type="ECO:0000256" key="1">
    <source>
        <dbReference type="ARBA" id="ARBA00022598"/>
    </source>
</evidence>
<name>A0A9E2BK98_PSYF1</name>
<dbReference type="Gene3D" id="3.40.50.1380">
    <property type="entry name" value="Methylglyoxal synthase-like domain"/>
    <property type="match status" value="1"/>
</dbReference>
<dbReference type="SMART" id="SM00851">
    <property type="entry name" value="MGS"/>
    <property type="match status" value="1"/>
</dbReference>
<dbReference type="CDD" id="cd01423">
    <property type="entry name" value="MGS_CPS_I_III"/>
    <property type="match status" value="1"/>
</dbReference>
<dbReference type="SUPFAM" id="SSF52335">
    <property type="entry name" value="Methylglyoxal synthase-like"/>
    <property type="match status" value="1"/>
</dbReference>
<evidence type="ECO:0000256" key="3">
    <source>
        <dbReference type="ARBA" id="ARBA00022840"/>
    </source>
</evidence>
<evidence type="ECO:0000256" key="2">
    <source>
        <dbReference type="ARBA" id="ARBA00022741"/>
    </source>
</evidence>
<comment type="caution">
    <text evidence="5">The sequence shown here is derived from an EMBL/GenBank/DDBJ whole genome shotgun (WGS) entry which is preliminary data.</text>
</comment>
<gene>
    <name evidence="5" type="primary">carB</name>
    <name evidence="5" type="ORF">DDT42_01959</name>
</gene>
<dbReference type="InterPro" id="IPR011607">
    <property type="entry name" value="MGS-like_dom"/>
</dbReference>
<protein>
    <submittedName>
        <fullName evidence="5">Carbamoyl-phosphate synthase large chain</fullName>
        <ecNumber evidence="5">6.3.5.5</ecNumber>
    </submittedName>
</protein>
<dbReference type="PANTHER" id="PTHR11405:SF53">
    <property type="entry name" value="CARBAMOYL-PHOSPHATE SYNTHASE [AMMONIA], MITOCHONDRIAL"/>
    <property type="match status" value="1"/>
</dbReference>
<dbReference type="GO" id="GO:0004088">
    <property type="term" value="F:carbamoyl-phosphate synthase (glutamine-hydrolyzing) activity"/>
    <property type="evidence" value="ECO:0007669"/>
    <property type="project" value="UniProtKB-EC"/>
</dbReference>
<dbReference type="PANTHER" id="PTHR11405">
    <property type="entry name" value="CARBAMOYLTRANSFERASE FAMILY MEMBER"/>
    <property type="match status" value="1"/>
</dbReference>
<dbReference type="InterPro" id="IPR036914">
    <property type="entry name" value="MGS-like_dom_sf"/>
</dbReference>
<dbReference type="Pfam" id="PF02142">
    <property type="entry name" value="MGS"/>
    <property type="match status" value="1"/>
</dbReference>
<dbReference type="GO" id="GO:0006541">
    <property type="term" value="P:glutamine metabolic process"/>
    <property type="evidence" value="ECO:0007669"/>
    <property type="project" value="TreeGrafter"/>
</dbReference>
<evidence type="ECO:0000259" key="4">
    <source>
        <dbReference type="PROSITE" id="PS51855"/>
    </source>
</evidence>
<dbReference type="GO" id="GO:0005737">
    <property type="term" value="C:cytoplasm"/>
    <property type="evidence" value="ECO:0007669"/>
    <property type="project" value="TreeGrafter"/>
</dbReference>
<dbReference type="Proteomes" id="UP000811545">
    <property type="component" value="Unassembled WGS sequence"/>
</dbReference>
<accession>A0A9E2BK98</accession>
<keyword evidence="1 5" id="KW-0436">Ligase</keyword>
<dbReference type="EC" id="6.3.5.5" evidence="5"/>
<feature type="domain" description="MGS-like" evidence="4">
    <location>
        <begin position="17"/>
        <end position="160"/>
    </location>
</feature>
<dbReference type="EMBL" id="QLTW01000303">
    <property type="protein sequence ID" value="MBT9146080.1"/>
    <property type="molecule type" value="Genomic_DNA"/>
</dbReference>
<evidence type="ECO:0000313" key="6">
    <source>
        <dbReference type="Proteomes" id="UP000811545"/>
    </source>
</evidence>
<evidence type="ECO:0000313" key="5">
    <source>
        <dbReference type="EMBL" id="MBT9146080.1"/>
    </source>
</evidence>
<dbReference type="AlphaFoldDB" id="A0A9E2BK98"/>